<name>A0ABN9X406_9DINO</name>
<comment type="caution">
    <text evidence="1">The sequence shown here is derived from an EMBL/GenBank/DDBJ whole genome shotgun (WGS) entry which is preliminary data.</text>
</comment>
<dbReference type="InterPro" id="IPR011989">
    <property type="entry name" value="ARM-like"/>
</dbReference>
<dbReference type="Gene3D" id="1.25.10.10">
    <property type="entry name" value="Leucine-rich Repeat Variant"/>
    <property type="match status" value="1"/>
</dbReference>
<dbReference type="PANTHER" id="PTHR21567:SF9">
    <property type="entry name" value="CLIP-ASSOCIATING PROTEIN"/>
    <property type="match status" value="1"/>
</dbReference>
<dbReference type="EMBL" id="CAUYUJ010019752">
    <property type="protein sequence ID" value="CAK0893459.1"/>
    <property type="molecule type" value="Genomic_DNA"/>
</dbReference>
<evidence type="ECO:0000313" key="1">
    <source>
        <dbReference type="EMBL" id="CAK0893459.1"/>
    </source>
</evidence>
<dbReference type="Proteomes" id="UP001189429">
    <property type="component" value="Unassembled WGS sequence"/>
</dbReference>
<protein>
    <submittedName>
        <fullName evidence="1">Uncharacterized protein</fullName>
    </submittedName>
</protein>
<proteinExistence type="predicted"/>
<accession>A0ABN9X406</accession>
<feature type="non-terminal residue" evidence="1">
    <location>
        <position position="1"/>
    </location>
</feature>
<evidence type="ECO:0000313" key="2">
    <source>
        <dbReference type="Proteomes" id="UP001189429"/>
    </source>
</evidence>
<gene>
    <name evidence="1" type="ORF">PCOR1329_LOCUS72789</name>
</gene>
<sequence length="164" mass="17446">DVKPARVAGERDLEREFDAIYRALESQQDWSERTAALKRVQALALGAREAGTGAALAQRAARLRERLGAQACRALFALAVACGPGLEPVSLALLPVLLKVALVAIAVVGESASQCARAMVQECPTPGMLALLLEQVAARGGAHRWRCAQALLRALQVYPPDVLE</sequence>
<reference evidence="1" key="1">
    <citation type="submission" date="2023-10" db="EMBL/GenBank/DDBJ databases">
        <authorList>
            <person name="Chen Y."/>
            <person name="Shah S."/>
            <person name="Dougan E. K."/>
            <person name="Thang M."/>
            <person name="Chan C."/>
        </authorList>
    </citation>
    <scope>NUCLEOTIDE SEQUENCE [LARGE SCALE GENOMIC DNA]</scope>
</reference>
<dbReference type="PANTHER" id="PTHR21567">
    <property type="entry name" value="CLASP"/>
    <property type="match status" value="1"/>
</dbReference>
<feature type="non-terminal residue" evidence="1">
    <location>
        <position position="164"/>
    </location>
</feature>
<organism evidence="1 2">
    <name type="scientific">Prorocentrum cordatum</name>
    <dbReference type="NCBI Taxonomy" id="2364126"/>
    <lineage>
        <taxon>Eukaryota</taxon>
        <taxon>Sar</taxon>
        <taxon>Alveolata</taxon>
        <taxon>Dinophyceae</taxon>
        <taxon>Prorocentrales</taxon>
        <taxon>Prorocentraceae</taxon>
        <taxon>Prorocentrum</taxon>
    </lineage>
</organism>
<keyword evidence="2" id="KW-1185">Reference proteome</keyword>